<dbReference type="SUPFAM" id="SSF82866">
    <property type="entry name" value="Multidrug efflux transporter AcrB transmembrane domain"/>
    <property type="match status" value="2"/>
</dbReference>
<keyword evidence="1" id="KW-0812">Transmembrane</keyword>
<feature type="transmembrane region" description="Helical" evidence="1">
    <location>
        <begin position="912"/>
        <end position="938"/>
    </location>
</feature>
<feature type="transmembrane region" description="Helical" evidence="1">
    <location>
        <begin position="338"/>
        <end position="357"/>
    </location>
</feature>
<dbReference type="InParanoid" id="H1XRJ7"/>
<dbReference type="PaxDb" id="880073-Calab_0505"/>
<keyword evidence="1" id="KW-0472">Membrane</keyword>
<dbReference type="Proteomes" id="UP000004671">
    <property type="component" value="Chromosome"/>
</dbReference>
<dbReference type="InterPro" id="IPR027463">
    <property type="entry name" value="AcrB_DN_DC_subdom"/>
</dbReference>
<dbReference type="Pfam" id="PF00873">
    <property type="entry name" value="ACR_tran"/>
    <property type="match status" value="1"/>
</dbReference>
<dbReference type="EMBL" id="CP018099">
    <property type="protein sequence ID" value="APF20077.1"/>
    <property type="molecule type" value="Genomic_DNA"/>
</dbReference>
<evidence type="ECO:0000313" key="5">
    <source>
        <dbReference type="Proteomes" id="UP000183868"/>
    </source>
</evidence>
<keyword evidence="4" id="KW-1185">Reference proteome</keyword>
<dbReference type="PANTHER" id="PTHR32063:SF0">
    <property type="entry name" value="SWARMING MOTILITY PROTEIN SWRC"/>
    <property type="match status" value="1"/>
</dbReference>
<dbReference type="GO" id="GO:0042910">
    <property type="term" value="F:xenobiotic transmembrane transporter activity"/>
    <property type="evidence" value="ECO:0007669"/>
    <property type="project" value="TreeGrafter"/>
</dbReference>
<dbReference type="SUPFAM" id="SSF82693">
    <property type="entry name" value="Multidrug efflux transporter AcrB pore domain, PN1, PN2, PC1 and PC2 subdomains"/>
    <property type="match status" value="3"/>
</dbReference>
<dbReference type="PANTHER" id="PTHR32063">
    <property type="match status" value="1"/>
</dbReference>
<dbReference type="eggNOG" id="COG0841">
    <property type="taxonomic scope" value="Bacteria"/>
</dbReference>
<gene>
    <name evidence="2" type="ORF">Cabys_3329</name>
    <name evidence="3" type="ORF">Calab_0505</name>
</gene>
<dbReference type="STRING" id="880073.Cabys_3329"/>
<feature type="transmembrane region" description="Helical" evidence="1">
    <location>
        <begin position="885"/>
        <end position="906"/>
    </location>
</feature>
<protein>
    <submittedName>
        <fullName evidence="3">Acriflavin resistance protein</fullName>
    </submittedName>
    <submittedName>
        <fullName evidence="2">Hydrophobic/amphiphilic exporter-1, HAE1 family</fullName>
    </submittedName>
</protein>
<dbReference type="Gene3D" id="3.30.2090.10">
    <property type="entry name" value="Multidrug efflux transporter AcrB TolC docking domain, DN and DC subdomains"/>
    <property type="match status" value="2"/>
</dbReference>
<name>H1XRJ7_CALAY</name>
<proteinExistence type="predicted"/>
<dbReference type="SUPFAM" id="SSF82714">
    <property type="entry name" value="Multidrug efflux transporter AcrB TolC docking domain, DN and DC subdomains"/>
    <property type="match status" value="2"/>
</dbReference>
<reference evidence="2 5" key="2">
    <citation type="submission" date="2016-11" db="EMBL/GenBank/DDBJ databases">
        <title>Genomic analysis of Caldithrix abyssi and proposal of a novel bacterial phylum Caldithrichaeota.</title>
        <authorList>
            <person name="Kublanov I."/>
            <person name="Sigalova O."/>
            <person name="Gavrilov S."/>
            <person name="Lebedinsky A."/>
            <person name="Ivanova N."/>
            <person name="Daum C."/>
            <person name="Reddy T."/>
            <person name="Klenk H.P."/>
            <person name="Goker M."/>
            <person name="Reva O."/>
            <person name="Miroshnichenko M."/>
            <person name="Kyprides N."/>
            <person name="Woyke T."/>
            <person name="Gelfand M."/>
        </authorList>
    </citation>
    <scope>NUCLEOTIDE SEQUENCE [LARGE SCALE GENOMIC DNA]</scope>
    <source>
        <strain evidence="2 5">LF13</strain>
    </source>
</reference>
<evidence type="ECO:0000256" key="1">
    <source>
        <dbReference type="SAM" id="Phobius"/>
    </source>
</evidence>
<feature type="transmembrane region" description="Helical" evidence="1">
    <location>
        <begin position="364"/>
        <end position="381"/>
    </location>
</feature>
<dbReference type="KEGG" id="caby:Cabys_3329"/>
<dbReference type="Gene3D" id="1.20.1640.10">
    <property type="entry name" value="Multidrug efflux transporter AcrB transmembrane domain"/>
    <property type="match status" value="2"/>
</dbReference>
<sequence precursor="true">MFLADISIKRPVMVTMGLLVFILFGALAYFGLTLDLMPQVDIPVITVQTVYPGAGPKEIENQVSKKIEDAVGTISKLDFMQSYSMEGVSFVIIQFKLGKDIDIANQEIKDRINSILNQLPRDIQLPVVEKFDVSAFPIMDVLLTGNMPLTELYELADKKVKDRLAQIEGVGKVNVIGGQKREIRIALDNRVVFENAISLPQLSQILAAQNLNLPGGHFIQGSQELSVRVDGEFDRVEALKKLEIPTAFGMQQLGKLATVSDAGAEIRQRSIFFDNKNKIRQDNVVLLSIIKSADGNTVKMAEEIRKELPNIKAELPPAASISIIHDRSNFIKSSVEDTLNNIILGVLFTGLVLLFFLHDLRSTIIVALAMPTSILSTLLLIKLSDFSLNVMTLMGLSTAVGILVTNSVVVLENIFRHKEMGHRRRDAAGKGTAEIAVAVIASTLTNIVVFLPIASMTSIVGQFFKEFALTVTYATIFSLIVSFTITPMLASLLLPEVETKKHRLGQRLEAMFHRWEQWYQSILVWMVKSKKSAFSVVAFTVLLFVVSLFVAARVGFEFFPLTDEGDILIELELPQGYQLEESARLVNTVEERLRKHNEVKHILTTIGMLSDLDVGVNLAKMQVKLVDVSMRELRSDQIANQFIQELADIPNAKIRVAAISSMGGDQAPITFYLMGQDNDRLEVYKRQIMEKIRKIPGLINLNTSSRSGKPEITIKPYRQRLAETGLTVTDLAFTIRAAMEGLVTTRYREAGNEYDIRVTLDDRAVDSPEEIKNLTVVSPRGIYRLAQLATFEVSQGYSKIMHKDKYKAIEFTAYNAPGVPLGEVVAQINQKMAEIDFKPGYKYDWGGDAQMMAETTTDMLRTFLIAIALTYMLLAAIMESFTQPLIILGTIPLGLIGVFWALFITGKTMNTISMMAIVMLVGIVVNNAILLLDYTNILRRQGKKVKEALVEACPTKLKPIIMSTVAIMLGMAPLALGIGSSGVEIRQPMGIVSIGGLLVSAGLTLLVIPALYFLTTQSDKDAKSESLKTETEK</sequence>
<dbReference type="AlphaFoldDB" id="H1XRJ7"/>
<evidence type="ECO:0000313" key="2">
    <source>
        <dbReference type="EMBL" id="APF20077.1"/>
    </source>
</evidence>
<feature type="transmembrane region" description="Helical" evidence="1">
    <location>
        <begin position="991"/>
        <end position="1014"/>
    </location>
</feature>
<dbReference type="PRINTS" id="PR00702">
    <property type="entry name" value="ACRIFLAVINRP"/>
</dbReference>
<evidence type="ECO:0000313" key="3">
    <source>
        <dbReference type="EMBL" id="EHO40150.1"/>
    </source>
</evidence>
<dbReference type="RefSeq" id="WP_006927077.1">
    <property type="nucleotide sequence ID" value="NZ_CM001402.1"/>
</dbReference>
<feature type="transmembrane region" description="Helical" evidence="1">
    <location>
        <begin position="435"/>
        <end position="455"/>
    </location>
</feature>
<feature type="transmembrane region" description="Helical" evidence="1">
    <location>
        <begin position="12"/>
        <end position="32"/>
    </location>
</feature>
<feature type="transmembrane region" description="Helical" evidence="1">
    <location>
        <begin position="393"/>
        <end position="415"/>
    </location>
</feature>
<dbReference type="Gene3D" id="3.30.70.1320">
    <property type="entry name" value="Multidrug efflux transporter AcrB pore domain like"/>
    <property type="match status" value="1"/>
</dbReference>
<dbReference type="OrthoDB" id="9177212at2"/>
<organism evidence="3 4">
    <name type="scientific">Caldithrix abyssi DSM 13497</name>
    <dbReference type="NCBI Taxonomy" id="880073"/>
    <lineage>
        <taxon>Bacteria</taxon>
        <taxon>Pseudomonadati</taxon>
        <taxon>Calditrichota</taxon>
        <taxon>Calditrichia</taxon>
        <taxon>Calditrichales</taxon>
        <taxon>Calditrichaceae</taxon>
        <taxon>Caldithrix</taxon>
    </lineage>
</organism>
<keyword evidence="1" id="KW-1133">Transmembrane helix</keyword>
<feature type="transmembrane region" description="Helical" evidence="1">
    <location>
        <begin position="959"/>
        <end position="979"/>
    </location>
</feature>
<accession>H1XRJ7</accession>
<feature type="transmembrane region" description="Helical" evidence="1">
    <location>
        <begin position="533"/>
        <end position="552"/>
    </location>
</feature>
<dbReference type="EMBL" id="CM001402">
    <property type="protein sequence ID" value="EHO40150.1"/>
    <property type="molecule type" value="Genomic_DNA"/>
</dbReference>
<dbReference type="GO" id="GO:0005886">
    <property type="term" value="C:plasma membrane"/>
    <property type="evidence" value="ECO:0007669"/>
    <property type="project" value="TreeGrafter"/>
</dbReference>
<feature type="transmembrane region" description="Helical" evidence="1">
    <location>
        <begin position="467"/>
        <end position="494"/>
    </location>
</feature>
<dbReference type="InterPro" id="IPR001036">
    <property type="entry name" value="Acrflvin-R"/>
</dbReference>
<dbReference type="Gene3D" id="3.30.70.1430">
    <property type="entry name" value="Multidrug efflux transporter AcrB pore domain"/>
    <property type="match status" value="2"/>
</dbReference>
<reference evidence="3 4" key="1">
    <citation type="submission" date="2011-09" db="EMBL/GenBank/DDBJ databases">
        <title>The permanent draft genome of Caldithrix abyssi DSM 13497.</title>
        <authorList>
            <consortium name="US DOE Joint Genome Institute (JGI-PGF)"/>
            <person name="Lucas S."/>
            <person name="Han J."/>
            <person name="Lapidus A."/>
            <person name="Bruce D."/>
            <person name="Goodwin L."/>
            <person name="Pitluck S."/>
            <person name="Peters L."/>
            <person name="Kyrpides N."/>
            <person name="Mavromatis K."/>
            <person name="Ivanova N."/>
            <person name="Mikhailova N."/>
            <person name="Chertkov O."/>
            <person name="Detter J.C."/>
            <person name="Tapia R."/>
            <person name="Han C."/>
            <person name="Land M."/>
            <person name="Hauser L."/>
            <person name="Markowitz V."/>
            <person name="Cheng J.-F."/>
            <person name="Hugenholtz P."/>
            <person name="Woyke T."/>
            <person name="Wu D."/>
            <person name="Spring S."/>
            <person name="Brambilla E."/>
            <person name="Klenk H.-P."/>
            <person name="Eisen J.A."/>
        </authorList>
    </citation>
    <scope>NUCLEOTIDE SEQUENCE [LARGE SCALE GENOMIC DNA]</scope>
    <source>
        <strain evidence="3 4">DSM 13497</strain>
    </source>
</reference>
<dbReference type="Gene3D" id="3.30.70.1440">
    <property type="entry name" value="Multidrug efflux transporter AcrB pore domain"/>
    <property type="match status" value="1"/>
</dbReference>
<feature type="transmembrane region" description="Helical" evidence="1">
    <location>
        <begin position="859"/>
        <end position="878"/>
    </location>
</feature>
<evidence type="ECO:0000313" key="4">
    <source>
        <dbReference type="Proteomes" id="UP000004671"/>
    </source>
</evidence>
<dbReference type="HOGENOM" id="CLU_002755_1_2_0"/>
<dbReference type="Proteomes" id="UP000183868">
    <property type="component" value="Chromosome"/>
</dbReference>